<gene>
    <name evidence="8" type="primary">codB</name>
    <name evidence="8" type="ORF">NCTC10327_01778</name>
</gene>
<evidence type="ECO:0000256" key="1">
    <source>
        <dbReference type="ARBA" id="ARBA00004141"/>
    </source>
</evidence>
<dbReference type="GO" id="GO:0015209">
    <property type="term" value="F:cytosine transmembrane transporter activity"/>
    <property type="evidence" value="ECO:0007669"/>
    <property type="project" value="InterPro"/>
</dbReference>
<proteinExistence type="inferred from homology"/>
<evidence type="ECO:0000256" key="5">
    <source>
        <dbReference type="ARBA" id="ARBA00023136"/>
    </source>
</evidence>
<feature type="transmembrane region" description="Helical" evidence="7">
    <location>
        <begin position="194"/>
        <end position="212"/>
    </location>
</feature>
<comment type="similarity">
    <text evidence="2">Belongs to the purine-cytosine permease (2.A.39) family.</text>
</comment>
<evidence type="ECO:0000313" key="9">
    <source>
        <dbReference type="Proteomes" id="UP000269974"/>
    </source>
</evidence>
<dbReference type="Pfam" id="PF02133">
    <property type="entry name" value="Transp_cyt_pur"/>
    <property type="match status" value="1"/>
</dbReference>
<dbReference type="Gene3D" id="1.10.4160.10">
    <property type="entry name" value="Hydantoin permease"/>
    <property type="match status" value="1"/>
</dbReference>
<feature type="transmembrane region" description="Helical" evidence="7">
    <location>
        <begin position="62"/>
        <end position="82"/>
    </location>
</feature>
<feature type="region of interest" description="Disordered" evidence="6">
    <location>
        <begin position="1"/>
        <end position="31"/>
    </location>
</feature>
<dbReference type="PANTHER" id="PTHR30569:SF0">
    <property type="entry name" value="CYTOSINE PERMEASE"/>
    <property type="match status" value="1"/>
</dbReference>
<dbReference type="InterPro" id="IPR030191">
    <property type="entry name" value="CodB"/>
</dbReference>
<feature type="transmembrane region" description="Helical" evidence="7">
    <location>
        <begin position="341"/>
        <end position="358"/>
    </location>
</feature>
<comment type="caution">
    <text evidence="8">The sequence shown here is derived from an EMBL/GenBank/DDBJ whole genome shotgun (WGS) entry which is preliminary data.</text>
</comment>
<evidence type="ECO:0000256" key="3">
    <source>
        <dbReference type="ARBA" id="ARBA00022692"/>
    </source>
</evidence>
<evidence type="ECO:0000256" key="7">
    <source>
        <dbReference type="SAM" id="Phobius"/>
    </source>
</evidence>
<keyword evidence="4 7" id="KW-1133">Transmembrane helix</keyword>
<dbReference type="EMBL" id="UYIO01000001">
    <property type="protein sequence ID" value="VDG77160.1"/>
    <property type="molecule type" value="Genomic_DNA"/>
</dbReference>
<keyword evidence="3 7" id="KW-0812">Transmembrane</keyword>
<feature type="transmembrane region" description="Helical" evidence="7">
    <location>
        <begin position="295"/>
        <end position="317"/>
    </location>
</feature>
<feature type="compositionally biased region" description="Polar residues" evidence="6">
    <location>
        <begin position="1"/>
        <end position="16"/>
    </location>
</feature>
<name>A0A7Z8YAS6_9ACTO</name>
<dbReference type="PANTHER" id="PTHR30569">
    <property type="entry name" value="CYTOSINE TRANSPORTER CODB"/>
    <property type="match status" value="1"/>
</dbReference>
<dbReference type="NCBIfam" id="NF008241">
    <property type="entry name" value="PRK11017.1"/>
    <property type="match status" value="1"/>
</dbReference>
<evidence type="ECO:0000313" key="8">
    <source>
        <dbReference type="EMBL" id="VDG77160.1"/>
    </source>
</evidence>
<protein>
    <submittedName>
        <fullName evidence="8">Permease for cytosine/purines uracil thiamine allantoin</fullName>
    </submittedName>
</protein>
<feature type="transmembrane region" description="Helical" evidence="7">
    <location>
        <begin position="443"/>
        <end position="460"/>
    </location>
</feature>
<comment type="subcellular location">
    <subcellularLocation>
        <location evidence="1">Membrane</location>
        <topology evidence="1">Multi-pass membrane protein</topology>
    </subcellularLocation>
</comment>
<feature type="transmembrane region" description="Helical" evidence="7">
    <location>
        <begin position="137"/>
        <end position="159"/>
    </location>
</feature>
<evidence type="ECO:0000256" key="4">
    <source>
        <dbReference type="ARBA" id="ARBA00022989"/>
    </source>
</evidence>
<dbReference type="AlphaFoldDB" id="A0A7Z8YAS6"/>
<dbReference type="CDD" id="cd11484">
    <property type="entry name" value="SLC-NCS1sbd_CobB-like"/>
    <property type="match status" value="1"/>
</dbReference>
<dbReference type="Proteomes" id="UP000269974">
    <property type="component" value="Unassembled WGS sequence"/>
</dbReference>
<accession>A0A7Z8YAS6</accession>
<feature type="transmembrane region" description="Helical" evidence="7">
    <location>
        <begin position="264"/>
        <end position="289"/>
    </location>
</feature>
<reference evidence="8 9" key="1">
    <citation type="submission" date="2018-11" db="EMBL/GenBank/DDBJ databases">
        <authorList>
            <consortium name="Pathogen Informatics"/>
        </authorList>
    </citation>
    <scope>NUCLEOTIDE SEQUENCE [LARGE SCALE GENOMIC DNA]</scope>
    <source>
        <strain evidence="8 9">NCTC10327</strain>
    </source>
</reference>
<feature type="transmembrane region" description="Helical" evidence="7">
    <location>
        <begin position="165"/>
        <end position="187"/>
    </location>
</feature>
<organism evidence="8 9">
    <name type="scientific">Actinobaculum suis</name>
    <dbReference type="NCBI Taxonomy" id="1657"/>
    <lineage>
        <taxon>Bacteria</taxon>
        <taxon>Bacillati</taxon>
        <taxon>Actinomycetota</taxon>
        <taxon>Actinomycetes</taxon>
        <taxon>Actinomycetales</taxon>
        <taxon>Actinomycetaceae</taxon>
        <taxon>Actinobaculum</taxon>
    </lineage>
</organism>
<dbReference type="RefSeq" id="WP_244924580.1">
    <property type="nucleotide sequence ID" value="NZ_UYIO01000001.1"/>
</dbReference>
<dbReference type="GO" id="GO:0005886">
    <property type="term" value="C:plasma membrane"/>
    <property type="evidence" value="ECO:0007669"/>
    <property type="project" value="TreeGrafter"/>
</dbReference>
<feature type="transmembrane region" description="Helical" evidence="7">
    <location>
        <begin position="94"/>
        <end position="116"/>
    </location>
</feature>
<sequence>MTANMHVQSAASTPDAHSTPAVVVPSAGDGAGTTPIDPQVKLQSIDDDFSFGAVPISSRRSFWSVGFVMLGFTFFSASMSVGAKLGNGLDLGGFLAAVSIGGVILAIYTGALAYVGARTGMGVDELARHAFGRRGSYLPSFLIAFTQMGWFGVGVAMFAMPTADLLGISPWPIVLIAGALMTASAYYGIKAIEIVSFISVPLITILGTYSMVTATVEAGGVAEVFGESGGMPIMVGVGMVVGSFISGGSATPNFARFARTARSAVITTVIAFLLGNTLMFSFGAVGGAFTGKDDIFYVMIAQGLAIPALLVLGANIWTTNNNALYTTGLGFANITKRPKRPLVLIAGMAGTLGALWLYNNFVGWLNFLNATLPPIGAILVADYLVHRRAYHAVIDAVNVAEAAGQPLPIVESAGSQRNIAWAPVAGVIGGAAAGWLIPFGIASLNAVVAAVLIYGVGVLAETRAQGETRAQAVATPAK</sequence>
<feature type="transmembrane region" description="Helical" evidence="7">
    <location>
        <begin position="232"/>
        <end position="252"/>
    </location>
</feature>
<evidence type="ECO:0000256" key="2">
    <source>
        <dbReference type="ARBA" id="ARBA00008974"/>
    </source>
</evidence>
<evidence type="ECO:0000256" key="6">
    <source>
        <dbReference type="SAM" id="MobiDB-lite"/>
    </source>
</evidence>
<keyword evidence="5 7" id="KW-0472">Membrane</keyword>
<dbReference type="InterPro" id="IPR001248">
    <property type="entry name" value="Pur-cyt_permease"/>
</dbReference>